<keyword evidence="3" id="KW-0808">Transferase</keyword>
<proteinExistence type="predicted"/>
<comment type="caution">
    <text evidence="3">The sequence shown here is derived from an EMBL/GenBank/DDBJ whole genome shotgun (WGS) entry which is preliminary data.</text>
</comment>
<dbReference type="EMBL" id="BMAO01006684">
    <property type="protein sequence ID" value="GFR10518.1"/>
    <property type="molecule type" value="Genomic_DNA"/>
</dbReference>
<evidence type="ECO:0000313" key="3">
    <source>
        <dbReference type="EMBL" id="GFR10518.1"/>
    </source>
</evidence>
<gene>
    <name evidence="3" type="primary">ALG13_0</name>
    <name evidence="3" type="ORF">TNCT_662431</name>
</gene>
<sequence length="132" mass="14722">MIVKMYLFILRIFATSVLYLHACSKYVPIKAYKGYGEPQAVDVQALKCQGGKTYKVYSDCMQGGFDAEKGKPKKILKKPQNHFPVHNGGNNPVKPNIIARSNTLPASSSQQNTVVHSNSMYSSSQMTLKKRH</sequence>
<protein>
    <submittedName>
        <fullName evidence="3">Bifunctional UDP-N-acetylglucosamine transferase and deubiquitinase ALG13</fullName>
    </submittedName>
</protein>
<feature type="chain" id="PRO_5036464349" evidence="2">
    <location>
        <begin position="23"/>
        <end position="132"/>
    </location>
</feature>
<keyword evidence="2" id="KW-0732">Signal</keyword>
<reference evidence="3" key="1">
    <citation type="submission" date="2020-07" db="EMBL/GenBank/DDBJ databases">
        <title>Multicomponent nature underlies the extraordinary mechanical properties of spider dragline silk.</title>
        <authorList>
            <person name="Kono N."/>
            <person name="Nakamura H."/>
            <person name="Mori M."/>
            <person name="Yoshida Y."/>
            <person name="Ohtoshi R."/>
            <person name="Malay A.D."/>
            <person name="Moran D.A.P."/>
            <person name="Tomita M."/>
            <person name="Numata K."/>
            <person name="Arakawa K."/>
        </authorList>
    </citation>
    <scope>NUCLEOTIDE SEQUENCE</scope>
</reference>
<feature type="region of interest" description="Disordered" evidence="1">
    <location>
        <begin position="80"/>
        <end position="132"/>
    </location>
</feature>
<feature type="signal peptide" evidence="2">
    <location>
        <begin position="1"/>
        <end position="22"/>
    </location>
</feature>
<organism evidence="3 4">
    <name type="scientific">Trichonephila clavata</name>
    <name type="common">Joro spider</name>
    <name type="synonym">Nephila clavata</name>
    <dbReference type="NCBI Taxonomy" id="2740835"/>
    <lineage>
        <taxon>Eukaryota</taxon>
        <taxon>Metazoa</taxon>
        <taxon>Ecdysozoa</taxon>
        <taxon>Arthropoda</taxon>
        <taxon>Chelicerata</taxon>
        <taxon>Arachnida</taxon>
        <taxon>Araneae</taxon>
        <taxon>Araneomorphae</taxon>
        <taxon>Entelegynae</taxon>
        <taxon>Araneoidea</taxon>
        <taxon>Nephilidae</taxon>
        <taxon>Trichonephila</taxon>
    </lineage>
</organism>
<evidence type="ECO:0000256" key="1">
    <source>
        <dbReference type="SAM" id="MobiDB-lite"/>
    </source>
</evidence>
<evidence type="ECO:0000313" key="4">
    <source>
        <dbReference type="Proteomes" id="UP000887116"/>
    </source>
</evidence>
<feature type="compositionally biased region" description="Polar residues" evidence="1">
    <location>
        <begin position="99"/>
        <end position="132"/>
    </location>
</feature>
<keyword evidence="4" id="KW-1185">Reference proteome</keyword>
<evidence type="ECO:0000256" key="2">
    <source>
        <dbReference type="SAM" id="SignalP"/>
    </source>
</evidence>
<dbReference type="GO" id="GO:0016740">
    <property type="term" value="F:transferase activity"/>
    <property type="evidence" value="ECO:0007669"/>
    <property type="project" value="UniProtKB-KW"/>
</dbReference>
<dbReference type="OrthoDB" id="10436711at2759"/>
<dbReference type="Proteomes" id="UP000887116">
    <property type="component" value="Unassembled WGS sequence"/>
</dbReference>
<name>A0A8X6GU43_TRICU</name>
<dbReference type="AlphaFoldDB" id="A0A8X6GU43"/>
<accession>A0A8X6GU43</accession>